<keyword evidence="2" id="KW-1185">Reference proteome</keyword>
<evidence type="ECO:0000313" key="1">
    <source>
        <dbReference type="EMBL" id="MFD2263638.1"/>
    </source>
</evidence>
<accession>A0ABW5DR48</accession>
<dbReference type="SUPFAM" id="SSF56300">
    <property type="entry name" value="Metallo-dependent phosphatases"/>
    <property type="match status" value="1"/>
</dbReference>
<name>A0ABW5DR48_9PROT</name>
<dbReference type="RefSeq" id="WP_379876662.1">
    <property type="nucleotide sequence ID" value="NZ_JBHUIP010000012.1"/>
</dbReference>
<dbReference type="InterPro" id="IPR029052">
    <property type="entry name" value="Metallo-depent_PP-like"/>
</dbReference>
<dbReference type="PANTHER" id="PTHR36303:SF1">
    <property type="entry name" value="2',3'-CYCLIC-NUCLEOTIDE 2'-PHOSPHODIESTERASE"/>
    <property type="match status" value="1"/>
</dbReference>
<dbReference type="EMBL" id="JBHUIP010000012">
    <property type="protein sequence ID" value="MFD2263638.1"/>
    <property type="molecule type" value="Genomic_DNA"/>
</dbReference>
<dbReference type="Proteomes" id="UP001597295">
    <property type="component" value="Unassembled WGS sequence"/>
</dbReference>
<proteinExistence type="predicted"/>
<dbReference type="PANTHER" id="PTHR36303">
    <property type="entry name" value="2',3'-CYCLIC-NUCLEOTIDE 2'-PHOSPHODIESTERASE"/>
    <property type="match status" value="1"/>
</dbReference>
<dbReference type="InterPro" id="IPR005235">
    <property type="entry name" value="YmdB-like"/>
</dbReference>
<gene>
    <name evidence="1" type="ORF">ACFSM5_12130</name>
</gene>
<dbReference type="PIRSF" id="PIRSF004789">
    <property type="entry name" value="DR1281"/>
    <property type="match status" value="1"/>
</dbReference>
<sequence>MNLLFFGDIVGRAGRDALLAKLPGLMAETSADFVCVNAENAAGGFGLTKDIAESLFSAGVDCLTLGNHSWDQKTLLQEIDREPRIVRPVNYPPGTPGKGAAVLTARNGGKVLVINVMGRLYMDPLDDPFRGIESELGKHRLGQTVQAAILDIHAEATSEKMAMGHFFDGRISLAVGTHTHVPSADTQILSGGTGYQSDAGMCGDYDSIIGMKKEAAILRMVRKIPGERLSPAEGEGTICGVHVTTDDKTGLATAIRPIRRGPRLIEA</sequence>
<organism evidence="1 2">
    <name type="scientific">Lacibacterium aquatile</name>
    <dbReference type="NCBI Taxonomy" id="1168082"/>
    <lineage>
        <taxon>Bacteria</taxon>
        <taxon>Pseudomonadati</taxon>
        <taxon>Pseudomonadota</taxon>
        <taxon>Alphaproteobacteria</taxon>
        <taxon>Rhodospirillales</taxon>
        <taxon>Rhodospirillaceae</taxon>
    </lineage>
</organism>
<dbReference type="Gene3D" id="3.60.21.10">
    <property type="match status" value="1"/>
</dbReference>
<reference evidence="2" key="1">
    <citation type="journal article" date="2019" name="Int. J. Syst. Evol. Microbiol.">
        <title>The Global Catalogue of Microorganisms (GCM) 10K type strain sequencing project: providing services to taxonomists for standard genome sequencing and annotation.</title>
        <authorList>
            <consortium name="The Broad Institute Genomics Platform"/>
            <consortium name="The Broad Institute Genome Sequencing Center for Infectious Disease"/>
            <person name="Wu L."/>
            <person name="Ma J."/>
        </authorList>
    </citation>
    <scope>NUCLEOTIDE SEQUENCE [LARGE SCALE GENOMIC DNA]</scope>
    <source>
        <strain evidence="2">CGMCC 1.19062</strain>
    </source>
</reference>
<evidence type="ECO:0000313" key="2">
    <source>
        <dbReference type="Proteomes" id="UP001597295"/>
    </source>
</evidence>
<dbReference type="Pfam" id="PF13277">
    <property type="entry name" value="YmdB"/>
    <property type="match status" value="1"/>
</dbReference>
<protein>
    <submittedName>
        <fullName evidence="1">YmdB family metallophosphoesterase</fullName>
    </submittedName>
</protein>
<comment type="caution">
    <text evidence="1">The sequence shown here is derived from an EMBL/GenBank/DDBJ whole genome shotgun (WGS) entry which is preliminary data.</text>
</comment>